<keyword evidence="3" id="KW-1185">Reference proteome</keyword>
<accession>A0ABZ2YRJ1</accession>
<evidence type="ECO:0008006" key="4">
    <source>
        <dbReference type="Google" id="ProtNLM"/>
    </source>
</evidence>
<sequence>MSKTYFMMLAASGIILLSCQQSGGNSTSKDSTLQTASEPPAVATRYVKKFTHTLAGDEPEIMHFRYDAQHRLSSIQKEGQDGNDQEFGYDASGNLVKLMYRHNDRRYVIQYTYNGNNVTGVEKMYENEEDTDAMTEITWKIELSNGKVVRIQKENKEEPSENSLQLVAYAGENIQSITSMSPDGKNKTGAAEFTYGKQSNPFAGARLPLLHPTALLLLQPVNDMAGMTLRNLQYNVAVKTEYAYKYDAQGYPVSSVERADGEVSATSVYEYE</sequence>
<organism evidence="2 3">
    <name type="scientific">Chitinophaga pollutisoli</name>
    <dbReference type="NCBI Taxonomy" id="3133966"/>
    <lineage>
        <taxon>Bacteria</taxon>
        <taxon>Pseudomonadati</taxon>
        <taxon>Bacteroidota</taxon>
        <taxon>Chitinophagia</taxon>
        <taxon>Chitinophagales</taxon>
        <taxon>Chitinophagaceae</taxon>
        <taxon>Chitinophaga</taxon>
    </lineage>
</organism>
<dbReference type="EMBL" id="CP149822">
    <property type="protein sequence ID" value="WZN41449.1"/>
    <property type="molecule type" value="Genomic_DNA"/>
</dbReference>
<evidence type="ECO:0000313" key="3">
    <source>
        <dbReference type="Proteomes" id="UP001485459"/>
    </source>
</evidence>
<proteinExistence type="predicted"/>
<dbReference type="Proteomes" id="UP001485459">
    <property type="component" value="Chromosome"/>
</dbReference>
<reference evidence="3" key="1">
    <citation type="submission" date="2024-03" db="EMBL/GenBank/DDBJ databases">
        <title>Chitinophaga horti sp. nov., isolated from garden soil.</title>
        <authorList>
            <person name="Lee D.S."/>
            <person name="Han D.M."/>
            <person name="Baek J.H."/>
            <person name="Choi D.G."/>
            <person name="Jeon J.H."/>
            <person name="Jeon C.O."/>
        </authorList>
    </citation>
    <scope>NUCLEOTIDE SEQUENCE [LARGE SCALE GENOMIC DNA]</scope>
    <source>
        <strain evidence="3">GPA1</strain>
    </source>
</reference>
<feature type="signal peptide" evidence="1">
    <location>
        <begin position="1"/>
        <end position="23"/>
    </location>
</feature>
<gene>
    <name evidence="2" type="ORF">WJU16_00155</name>
</gene>
<protein>
    <recommendedName>
        <fullName evidence="4">YD repeat-containing protein</fullName>
    </recommendedName>
</protein>
<dbReference type="PROSITE" id="PS51257">
    <property type="entry name" value="PROKAR_LIPOPROTEIN"/>
    <property type="match status" value="1"/>
</dbReference>
<dbReference type="RefSeq" id="WP_341836298.1">
    <property type="nucleotide sequence ID" value="NZ_CP149822.1"/>
</dbReference>
<evidence type="ECO:0000256" key="1">
    <source>
        <dbReference type="SAM" id="SignalP"/>
    </source>
</evidence>
<dbReference type="Gene3D" id="2.180.10.10">
    <property type="entry name" value="RHS repeat-associated core"/>
    <property type="match status" value="1"/>
</dbReference>
<keyword evidence="1" id="KW-0732">Signal</keyword>
<feature type="chain" id="PRO_5046606807" description="YD repeat-containing protein" evidence="1">
    <location>
        <begin position="24"/>
        <end position="272"/>
    </location>
</feature>
<name>A0ABZ2YRJ1_9BACT</name>
<evidence type="ECO:0000313" key="2">
    <source>
        <dbReference type="EMBL" id="WZN41449.1"/>
    </source>
</evidence>